<feature type="compositionally biased region" description="Polar residues" evidence="1">
    <location>
        <begin position="1"/>
        <end position="10"/>
    </location>
</feature>
<evidence type="ECO:0008006" key="5">
    <source>
        <dbReference type="Google" id="ProtNLM"/>
    </source>
</evidence>
<evidence type="ECO:0000256" key="2">
    <source>
        <dbReference type="SAM" id="Phobius"/>
    </source>
</evidence>
<dbReference type="EMBL" id="FPBD01000001">
    <property type="protein sequence ID" value="SFT51009.1"/>
    <property type="molecule type" value="Genomic_DNA"/>
</dbReference>
<feature type="transmembrane region" description="Helical" evidence="2">
    <location>
        <begin position="62"/>
        <end position="82"/>
    </location>
</feature>
<dbReference type="AlphaFoldDB" id="A0A1I6YKI1"/>
<keyword evidence="2" id="KW-1133">Transmembrane helix</keyword>
<name>A0A1I6YKI1_9HYPH</name>
<sequence>MTTQQSNVSSKALVPQVSAAQTQQSSLRKLFSGHNIMMMACCAAMAVGTGVLVATAPAGQSLGQTLLLAAPLVGCLGMHLVMHRFMGKSCHSTSKQKTKTD</sequence>
<dbReference type="RefSeq" id="WP_143111086.1">
    <property type="nucleotide sequence ID" value="NZ_FPBD01000001.1"/>
</dbReference>
<evidence type="ECO:0000313" key="3">
    <source>
        <dbReference type="EMBL" id="SFT51009.1"/>
    </source>
</evidence>
<reference evidence="4" key="1">
    <citation type="submission" date="2016-10" db="EMBL/GenBank/DDBJ databases">
        <authorList>
            <person name="Varghese N."/>
            <person name="Submissions S."/>
        </authorList>
    </citation>
    <scope>NUCLEOTIDE SEQUENCE [LARGE SCALE GENOMIC DNA]</scope>
    <source>
        <strain evidence="4">DSM 17465</strain>
    </source>
</reference>
<keyword evidence="4" id="KW-1185">Reference proteome</keyword>
<organism evidence="3 4">
    <name type="scientific">Pseudovibrio denitrificans</name>
    <dbReference type="NCBI Taxonomy" id="258256"/>
    <lineage>
        <taxon>Bacteria</taxon>
        <taxon>Pseudomonadati</taxon>
        <taxon>Pseudomonadota</taxon>
        <taxon>Alphaproteobacteria</taxon>
        <taxon>Hyphomicrobiales</taxon>
        <taxon>Stappiaceae</taxon>
        <taxon>Pseudovibrio</taxon>
    </lineage>
</organism>
<accession>A0A1I6YKI1</accession>
<feature type="transmembrane region" description="Helical" evidence="2">
    <location>
        <begin position="36"/>
        <end position="56"/>
    </location>
</feature>
<dbReference type="Proteomes" id="UP000183371">
    <property type="component" value="Unassembled WGS sequence"/>
</dbReference>
<evidence type="ECO:0000256" key="1">
    <source>
        <dbReference type="SAM" id="MobiDB-lite"/>
    </source>
</evidence>
<proteinExistence type="predicted"/>
<evidence type="ECO:0000313" key="4">
    <source>
        <dbReference type="Proteomes" id="UP000183371"/>
    </source>
</evidence>
<keyword evidence="2" id="KW-0812">Transmembrane</keyword>
<keyword evidence="2" id="KW-0472">Membrane</keyword>
<gene>
    <name evidence="3" type="ORF">SAMN05444141_101947</name>
</gene>
<protein>
    <recommendedName>
        <fullName evidence="5">DUF2933 domain-containing protein</fullName>
    </recommendedName>
</protein>
<feature type="region of interest" description="Disordered" evidence="1">
    <location>
        <begin position="1"/>
        <end position="22"/>
    </location>
</feature>